<dbReference type="EMBL" id="CP061800">
    <property type="protein sequence ID" value="QTA89712.1"/>
    <property type="molecule type" value="Genomic_DNA"/>
</dbReference>
<dbReference type="KEGG" id="dmm:dnm_057690"/>
<proteinExistence type="predicted"/>
<evidence type="ECO:0000313" key="2">
    <source>
        <dbReference type="EMBL" id="QTA89712.1"/>
    </source>
</evidence>
<protein>
    <submittedName>
        <fullName evidence="2">Uncharacterized protein</fullName>
    </submittedName>
</protein>
<sequence length="43" mass="4594">MSVDRKVSGLCAVRQRKPGVFSGQGALPRRKKPGFSPVRPATA</sequence>
<keyword evidence="3" id="KW-1185">Reference proteome</keyword>
<gene>
    <name evidence="2" type="ORF">dnm_057690</name>
</gene>
<evidence type="ECO:0000256" key="1">
    <source>
        <dbReference type="SAM" id="MobiDB-lite"/>
    </source>
</evidence>
<name>A0A975GQB4_9BACT</name>
<reference evidence="2" key="1">
    <citation type="journal article" date="2021" name="Microb. Physiol.">
        <title>Proteogenomic Insights into the Physiology of Marine, Sulfate-Reducing, Filamentous Desulfonema limicola and Desulfonema magnum.</title>
        <authorList>
            <person name="Schnaars V."/>
            <person name="Wohlbrand L."/>
            <person name="Scheve S."/>
            <person name="Hinrichs C."/>
            <person name="Reinhardt R."/>
            <person name="Rabus R."/>
        </authorList>
    </citation>
    <scope>NUCLEOTIDE SEQUENCE</scope>
    <source>
        <strain evidence="2">4be13</strain>
    </source>
</reference>
<accession>A0A975GQB4</accession>
<dbReference type="AlphaFoldDB" id="A0A975GQB4"/>
<feature type="region of interest" description="Disordered" evidence="1">
    <location>
        <begin position="18"/>
        <end position="43"/>
    </location>
</feature>
<dbReference type="Proteomes" id="UP000663722">
    <property type="component" value="Chromosome"/>
</dbReference>
<evidence type="ECO:0000313" key="3">
    <source>
        <dbReference type="Proteomes" id="UP000663722"/>
    </source>
</evidence>
<organism evidence="2 3">
    <name type="scientific">Desulfonema magnum</name>
    <dbReference type="NCBI Taxonomy" id="45655"/>
    <lineage>
        <taxon>Bacteria</taxon>
        <taxon>Pseudomonadati</taxon>
        <taxon>Thermodesulfobacteriota</taxon>
        <taxon>Desulfobacteria</taxon>
        <taxon>Desulfobacterales</taxon>
        <taxon>Desulfococcaceae</taxon>
        <taxon>Desulfonema</taxon>
    </lineage>
</organism>